<evidence type="ECO:0000313" key="6">
    <source>
        <dbReference type="Proteomes" id="UP000694421"/>
    </source>
</evidence>
<dbReference type="FunFam" id="3.30.420.40:FF:000002">
    <property type="entry name" value="Muscle actin"/>
    <property type="match status" value="1"/>
</dbReference>
<keyword evidence="6" id="KW-1185">Reference proteome</keyword>
<dbReference type="PANTHER" id="PTHR11937">
    <property type="entry name" value="ACTIN"/>
    <property type="match status" value="1"/>
</dbReference>
<dbReference type="Pfam" id="PF00022">
    <property type="entry name" value="Actin"/>
    <property type="match status" value="1"/>
</dbReference>
<dbReference type="InterPro" id="IPR020902">
    <property type="entry name" value="Actin/actin-like_CS"/>
</dbReference>
<evidence type="ECO:0000256" key="4">
    <source>
        <dbReference type="RuleBase" id="RU000487"/>
    </source>
</evidence>
<dbReference type="Ensembl" id="ENSSMRT00000013273.1">
    <property type="protein sequence ID" value="ENSSMRP00000011395.1"/>
    <property type="gene ID" value="ENSSMRG00000008956.1"/>
</dbReference>
<dbReference type="FunFam" id="3.30.420.40:FF:000058">
    <property type="entry name" value="Putative actin-related protein 5"/>
    <property type="match status" value="1"/>
</dbReference>
<comment type="subcellular location">
    <subcellularLocation>
        <location evidence="1">Cytoplasm</location>
        <location evidence="1">Cytoskeleton</location>
    </subcellularLocation>
</comment>
<keyword evidence="3" id="KW-0206">Cytoskeleton</keyword>
<dbReference type="CDD" id="cd13397">
    <property type="entry name" value="ASKHA_NBD_actin_Arp-T1-3"/>
    <property type="match status" value="1"/>
</dbReference>
<dbReference type="OMA" id="PIYKGHC"/>
<comment type="similarity">
    <text evidence="2 4">Belongs to the actin family.</text>
</comment>
<dbReference type="GO" id="GO:0005856">
    <property type="term" value="C:cytoskeleton"/>
    <property type="evidence" value="ECO:0007669"/>
    <property type="project" value="UniProtKB-SubCell"/>
</dbReference>
<name>A0A8D0BXT5_SALMN</name>
<dbReference type="GeneTree" id="ENSGT00940000165349"/>
<proteinExistence type="inferred from homology"/>
<dbReference type="PRINTS" id="PR00190">
    <property type="entry name" value="ACTIN"/>
</dbReference>
<dbReference type="Gene3D" id="3.90.640.10">
    <property type="entry name" value="Actin, Chain A, domain 4"/>
    <property type="match status" value="1"/>
</dbReference>
<dbReference type="Gene3D" id="3.30.420.40">
    <property type="match status" value="2"/>
</dbReference>
<dbReference type="FunFam" id="3.90.640.10:FF:000007">
    <property type="entry name" value="Actin like 7B"/>
    <property type="match status" value="1"/>
</dbReference>
<dbReference type="Proteomes" id="UP000694421">
    <property type="component" value="Unplaced"/>
</dbReference>
<evidence type="ECO:0000256" key="2">
    <source>
        <dbReference type="ARBA" id="ARBA00006752"/>
    </source>
</evidence>
<evidence type="ECO:0000256" key="1">
    <source>
        <dbReference type="ARBA" id="ARBA00004245"/>
    </source>
</evidence>
<dbReference type="InterPro" id="IPR004000">
    <property type="entry name" value="Actin"/>
</dbReference>
<accession>A0A8D0BXT5</accession>
<dbReference type="InterPro" id="IPR043129">
    <property type="entry name" value="ATPase_NBD"/>
</dbReference>
<keyword evidence="3" id="KW-0963">Cytoplasm</keyword>
<organism evidence="5 6">
    <name type="scientific">Salvator merianae</name>
    <name type="common">Argentine black and white tegu</name>
    <name type="synonym">Tupinambis merianae</name>
    <dbReference type="NCBI Taxonomy" id="96440"/>
    <lineage>
        <taxon>Eukaryota</taxon>
        <taxon>Metazoa</taxon>
        <taxon>Chordata</taxon>
        <taxon>Craniata</taxon>
        <taxon>Vertebrata</taxon>
        <taxon>Euteleostomi</taxon>
        <taxon>Lepidosauria</taxon>
        <taxon>Squamata</taxon>
        <taxon>Bifurcata</taxon>
        <taxon>Unidentata</taxon>
        <taxon>Episquamata</taxon>
        <taxon>Laterata</taxon>
        <taxon>Teiioidea</taxon>
        <taxon>Teiidae</taxon>
        <taxon>Salvator</taxon>
    </lineage>
</organism>
<reference evidence="5" key="1">
    <citation type="submission" date="2025-08" db="UniProtKB">
        <authorList>
            <consortium name="Ensembl"/>
        </authorList>
    </citation>
    <scope>IDENTIFICATION</scope>
</reference>
<dbReference type="SMART" id="SM00268">
    <property type="entry name" value="ACTIN"/>
    <property type="match status" value="1"/>
</dbReference>
<protein>
    <submittedName>
        <fullName evidence="5">Uncharacterized protein</fullName>
    </submittedName>
</protein>
<reference evidence="5" key="2">
    <citation type="submission" date="2025-09" db="UniProtKB">
        <authorList>
            <consortium name="Ensembl"/>
        </authorList>
    </citation>
    <scope>IDENTIFICATION</scope>
</reference>
<evidence type="ECO:0000313" key="5">
    <source>
        <dbReference type="Ensembl" id="ENSSMRP00000011395.1"/>
    </source>
</evidence>
<evidence type="ECO:0000256" key="3">
    <source>
        <dbReference type="ARBA" id="ARBA00023212"/>
    </source>
</evidence>
<dbReference type="SUPFAM" id="SSF53067">
    <property type="entry name" value="Actin-like ATPase domain"/>
    <property type="match status" value="2"/>
</dbReference>
<dbReference type="PROSITE" id="PS01132">
    <property type="entry name" value="ACTINS_ACT_LIKE"/>
    <property type="match status" value="1"/>
</dbReference>
<dbReference type="AlphaFoldDB" id="A0A8D0BXT5"/>
<sequence length="375" mass="41553">TYNPLPLKLPAAIIDNGSGLCKAGISGEQAPRAVVATVVGYPKSKAIMFGPIQRESYVGKEAQAKRGILSFKYPVEHGIVTSWDDMEKIWRYIYRHGLRIRARERPVLLTEAPLNPPANREKMTEIMFEHFQVPAMFVGLQALMALYASARTTGLVLDSGDGVTLAVPIYKGHCLLHAISRMNFAGRDITRYLATLLLESGHNFLSSAEKEIVKDIKENLCYVALDPGHQKHKGLVHKYTLPDGNPVKIDENQLFRAPESLFKPSEAGTPAPGIHQMILDSISKCDGNVHESIWRNVIVAGGSTLFPGLRERLLKELQALAPCGILAKVDAPEDRMYSVWIGASVLTSLASFKDMWVTRQEYREVGSTVLQKKCF</sequence>